<dbReference type="CDD" id="cd00945">
    <property type="entry name" value="Aldolase_Class_I"/>
    <property type="match status" value="1"/>
</dbReference>
<keyword evidence="4" id="KW-1185">Reference proteome</keyword>
<name>A0A5P8E7T0_9BACT</name>
<keyword evidence="2" id="KW-0963">Cytoplasm</keyword>
<dbReference type="InterPro" id="IPR036822">
    <property type="entry name" value="CutC-like_dom_sf"/>
</dbReference>
<sequence>MKEKHPLLEVCCGSMTSVDNALAGGAERIELCSALGVGGLTPSLGLLREARKRYPALTIHVLIRPREGDFNYSPGEMEVLMEDVRLAVENGADGIVCGILDKNGEIDIVRTGQVIAASGGRQFTFHRAFDAVTDPISSLETLVSLGCHRVLTSGGAETAVEGADMLKKLVRAADGRIIVMPGAGVKSSNVAHLMRNTGCTEVHASCARALAPAMRGPALGVADDGSRTETDANEVAAVIAALREFRI</sequence>
<dbReference type="Pfam" id="PF03932">
    <property type="entry name" value="CutC"/>
    <property type="match status" value="1"/>
</dbReference>
<dbReference type="RefSeq" id="WP_111898072.1">
    <property type="nucleotide sequence ID" value="NZ_CP033459.1"/>
</dbReference>
<organism evidence="3 4">
    <name type="scientific">Pseudoprevotella muciniphila</name>
    <dbReference type="NCBI Taxonomy" id="2133944"/>
    <lineage>
        <taxon>Bacteria</taxon>
        <taxon>Pseudomonadati</taxon>
        <taxon>Bacteroidota</taxon>
        <taxon>Bacteroidia</taxon>
        <taxon>Bacteroidales</taxon>
        <taxon>Prevotellaceae</taxon>
        <taxon>Pseudoprevotella</taxon>
    </lineage>
</organism>
<dbReference type="GO" id="GO:0005507">
    <property type="term" value="F:copper ion binding"/>
    <property type="evidence" value="ECO:0007669"/>
    <property type="project" value="TreeGrafter"/>
</dbReference>
<dbReference type="FunFam" id="3.20.20.380:FF:000001">
    <property type="entry name" value="Copper homeostasis protein CutC"/>
    <property type="match status" value="1"/>
</dbReference>
<comment type="similarity">
    <text evidence="1 2">Belongs to the CutC family.</text>
</comment>
<dbReference type="AlphaFoldDB" id="A0A5P8E7T0"/>
<protein>
    <recommendedName>
        <fullName evidence="2">PF03932 family protein CutC</fullName>
    </recommendedName>
</protein>
<comment type="caution">
    <text evidence="2">Once thought to be involved in copper homeostasis, experiments in E.coli have shown this is not the case.</text>
</comment>
<comment type="subcellular location">
    <subcellularLocation>
        <location evidence="2">Cytoplasm</location>
    </subcellularLocation>
</comment>
<dbReference type="PANTHER" id="PTHR12598">
    <property type="entry name" value="COPPER HOMEOSTASIS PROTEIN CUTC"/>
    <property type="match status" value="1"/>
</dbReference>
<reference evidence="3 4" key="1">
    <citation type="submission" date="2018-11" db="EMBL/GenBank/DDBJ databases">
        <authorList>
            <person name="Na S.W."/>
            <person name="Baik M."/>
        </authorList>
    </citation>
    <scope>NUCLEOTIDE SEQUENCE [LARGE SCALE GENOMIC DNA]</scope>
    <source>
        <strain evidence="3 4">E39</strain>
    </source>
</reference>
<evidence type="ECO:0000256" key="1">
    <source>
        <dbReference type="ARBA" id="ARBA00007768"/>
    </source>
</evidence>
<dbReference type="InterPro" id="IPR005627">
    <property type="entry name" value="CutC-like"/>
</dbReference>
<dbReference type="GO" id="GO:0005737">
    <property type="term" value="C:cytoplasm"/>
    <property type="evidence" value="ECO:0007669"/>
    <property type="project" value="UniProtKB-SubCell"/>
</dbReference>
<dbReference type="PANTHER" id="PTHR12598:SF0">
    <property type="entry name" value="COPPER HOMEOSTASIS PROTEIN CUTC HOMOLOG"/>
    <property type="match status" value="1"/>
</dbReference>
<dbReference type="Gene3D" id="3.20.20.380">
    <property type="entry name" value="Copper homeostasis (CutC) domain"/>
    <property type="match status" value="1"/>
</dbReference>
<dbReference type="SUPFAM" id="SSF110395">
    <property type="entry name" value="CutC-like"/>
    <property type="match status" value="1"/>
</dbReference>
<evidence type="ECO:0000256" key="2">
    <source>
        <dbReference type="HAMAP-Rule" id="MF_00795"/>
    </source>
</evidence>
<dbReference type="HAMAP" id="MF_00795">
    <property type="entry name" value="CutC"/>
    <property type="match status" value="1"/>
</dbReference>
<dbReference type="OrthoDB" id="9815677at2"/>
<gene>
    <name evidence="2" type="primary">cutC</name>
    <name evidence="3" type="ORF">C7Y71_008220</name>
</gene>
<evidence type="ECO:0000313" key="4">
    <source>
        <dbReference type="Proteomes" id="UP000249375"/>
    </source>
</evidence>
<dbReference type="EMBL" id="CP033459">
    <property type="protein sequence ID" value="QFQ13004.1"/>
    <property type="molecule type" value="Genomic_DNA"/>
</dbReference>
<proteinExistence type="inferred from homology"/>
<dbReference type="Proteomes" id="UP000249375">
    <property type="component" value="Chromosome"/>
</dbReference>
<accession>A0A5P8E7T0</accession>
<dbReference type="KEGG" id="alq:C7Y71_008220"/>
<evidence type="ECO:0000313" key="3">
    <source>
        <dbReference type="EMBL" id="QFQ13004.1"/>
    </source>
</evidence>